<evidence type="ECO:0000313" key="3">
    <source>
        <dbReference type="EMBL" id="OGK02425.1"/>
    </source>
</evidence>
<dbReference type="Gene3D" id="2.60.40.4070">
    <property type="match status" value="1"/>
</dbReference>
<feature type="signal peptide" evidence="1">
    <location>
        <begin position="1"/>
        <end position="31"/>
    </location>
</feature>
<dbReference type="NCBIfam" id="TIGR01409">
    <property type="entry name" value="TAT_signal_seq"/>
    <property type="match status" value="1"/>
</dbReference>
<feature type="chain" id="PRO_5009528454" description="DUF362 domain-containing protein" evidence="1">
    <location>
        <begin position="32"/>
        <end position="445"/>
    </location>
</feature>
<dbReference type="EMBL" id="MFYX01000108">
    <property type="protein sequence ID" value="OGK02425.1"/>
    <property type="molecule type" value="Genomic_DNA"/>
</dbReference>
<reference evidence="3 4" key="1">
    <citation type="journal article" date="2016" name="Nat. Commun.">
        <title>Thousands of microbial genomes shed light on interconnected biogeochemical processes in an aquifer system.</title>
        <authorList>
            <person name="Anantharaman K."/>
            <person name="Brown C.T."/>
            <person name="Hug L.A."/>
            <person name="Sharon I."/>
            <person name="Castelle C.J."/>
            <person name="Probst A.J."/>
            <person name="Thomas B.C."/>
            <person name="Singh A."/>
            <person name="Wilkins M.J."/>
            <person name="Karaoz U."/>
            <person name="Brodie E.L."/>
            <person name="Williams K.H."/>
            <person name="Hubbard S.S."/>
            <person name="Banfield J.F."/>
        </authorList>
    </citation>
    <scope>NUCLEOTIDE SEQUENCE [LARGE SCALE GENOMIC DNA]</scope>
</reference>
<dbReference type="InterPro" id="IPR007160">
    <property type="entry name" value="DUF362"/>
</dbReference>
<dbReference type="Proteomes" id="UP000179243">
    <property type="component" value="Unassembled WGS sequence"/>
</dbReference>
<dbReference type="InterPro" id="IPR019546">
    <property type="entry name" value="TAT_signal_bac_arc"/>
</dbReference>
<accession>A0A1F7F6W8</accession>
<protein>
    <recommendedName>
        <fullName evidence="2">DUF362 domain-containing protein</fullName>
    </recommendedName>
</protein>
<organism evidence="3 4">
    <name type="scientific">Candidatus Raymondbacteria bacterium RIFOXYD12_FULL_49_13</name>
    <dbReference type="NCBI Taxonomy" id="1817890"/>
    <lineage>
        <taxon>Bacteria</taxon>
        <taxon>Raymondiibacteriota</taxon>
    </lineage>
</organism>
<evidence type="ECO:0000259" key="2">
    <source>
        <dbReference type="Pfam" id="PF04015"/>
    </source>
</evidence>
<keyword evidence="1" id="KW-0732">Signal</keyword>
<proteinExistence type="predicted"/>
<dbReference type="PROSITE" id="PS51318">
    <property type="entry name" value="TAT"/>
    <property type="match status" value="1"/>
</dbReference>
<sequence length="445" mass="48555">MKAPYISRRNFLKKSGTGATAVALSPLFATAALGKTAAYPSANQWPGRIIEVIDPDLVAGTALSISTEREERVLAMFDRGVMELTGESSVQAAMQLLFPGSNPKVCIKPNTQNPGIPTRKEVVKALVKRLIDYVTTGDKIFIFSGYGDYIHERGFSSSYFPNVVVRTNDQKSTHSPDAPMEVDGSLLRYSDTLFECDYFVNAPVLKSHSDRNHGYFTMAFKNHMNTFSPNDVYCTEATKCVRASNTPPIRDKCRLVLMSALHGTYDGDQFNAAYVFEPKAIFLSTDPATNDFVGRIRMNEERALHSLDPKAATTTTPPEYGESLELGIASVAGLVTIDMSASSIFMNADDMDAGGLISASPNPFRSATRITLHRSIADDPSLRVSVFDVKGKVVKHLAGNGAVKASGIFRWDGIDMKGMALPSGLYVLRAKVRGGHYIKKLILGR</sequence>
<dbReference type="Pfam" id="PF04015">
    <property type="entry name" value="DUF362"/>
    <property type="match status" value="1"/>
</dbReference>
<dbReference type="AlphaFoldDB" id="A0A1F7F6W8"/>
<dbReference type="NCBIfam" id="TIGR04183">
    <property type="entry name" value="Por_Secre_tail"/>
    <property type="match status" value="1"/>
</dbReference>
<evidence type="ECO:0000256" key="1">
    <source>
        <dbReference type="SAM" id="SignalP"/>
    </source>
</evidence>
<gene>
    <name evidence="3" type="ORF">A2519_14500</name>
</gene>
<name>A0A1F7F6W8_UNCRA</name>
<feature type="domain" description="DUF362" evidence="2">
    <location>
        <begin position="105"/>
        <end position="293"/>
    </location>
</feature>
<dbReference type="InterPro" id="IPR006311">
    <property type="entry name" value="TAT_signal"/>
</dbReference>
<comment type="caution">
    <text evidence="3">The sequence shown here is derived from an EMBL/GenBank/DDBJ whole genome shotgun (WGS) entry which is preliminary data.</text>
</comment>
<evidence type="ECO:0000313" key="4">
    <source>
        <dbReference type="Proteomes" id="UP000179243"/>
    </source>
</evidence>
<dbReference type="InterPro" id="IPR026444">
    <property type="entry name" value="Secre_tail"/>
</dbReference>